<name>A0A7S9KYR0_9SPHI</name>
<evidence type="ECO:0000313" key="1">
    <source>
        <dbReference type="EMBL" id="QPH39019.1"/>
    </source>
</evidence>
<dbReference type="Proteomes" id="UP000594759">
    <property type="component" value="Chromosome"/>
</dbReference>
<gene>
    <name evidence="1" type="ORF">IZT61_18445</name>
</gene>
<dbReference type="KEGG" id="pex:IZT61_18445"/>
<protein>
    <submittedName>
        <fullName evidence="1">Uncharacterized protein</fullName>
    </submittedName>
</protein>
<sequence>MITENESTQQFSDADLEKFNQGVAEALWTDNGIPYFVIKDGLDLSEYARLAKLSLERDREIAHDFTSKVTNESGSEEVEFEYKSKWFLDGLAEGEIE</sequence>
<dbReference type="RefSeq" id="WP_196098494.1">
    <property type="nucleotide sequence ID" value="NZ_CP064939.1"/>
</dbReference>
<keyword evidence="2" id="KW-1185">Reference proteome</keyword>
<dbReference type="EMBL" id="CP064939">
    <property type="protein sequence ID" value="QPH39019.1"/>
    <property type="molecule type" value="Genomic_DNA"/>
</dbReference>
<accession>A0A7S9KYR0</accession>
<evidence type="ECO:0000313" key="2">
    <source>
        <dbReference type="Proteomes" id="UP000594759"/>
    </source>
</evidence>
<reference evidence="1 2" key="1">
    <citation type="submission" date="2020-11" db="EMBL/GenBank/DDBJ databases">
        <title>Pedobacter endophytica, an endophytic bacteria isolated form Carex pumila.</title>
        <authorList>
            <person name="Peng Y."/>
            <person name="Jiang L."/>
            <person name="Lee J."/>
        </authorList>
    </citation>
    <scope>NUCLEOTIDE SEQUENCE [LARGE SCALE GENOMIC DNA]</scope>
    <source>
        <strain evidence="1 2">JBR3-12</strain>
    </source>
</reference>
<proteinExistence type="predicted"/>
<organism evidence="1 2">
    <name type="scientific">Pedobacter endophyticus</name>
    <dbReference type="NCBI Taxonomy" id="2789740"/>
    <lineage>
        <taxon>Bacteria</taxon>
        <taxon>Pseudomonadati</taxon>
        <taxon>Bacteroidota</taxon>
        <taxon>Sphingobacteriia</taxon>
        <taxon>Sphingobacteriales</taxon>
        <taxon>Sphingobacteriaceae</taxon>
        <taxon>Pedobacter</taxon>
    </lineage>
</organism>
<dbReference type="AlphaFoldDB" id="A0A7S9KYR0"/>